<name>A0ABD2W829_9HYME</name>
<reference evidence="1 2" key="1">
    <citation type="journal article" date="2024" name="bioRxiv">
        <title>A reference genome for Trichogramma kaykai: A tiny desert-dwelling parasitoid wasp with competing sex-ratio distorters.</title>
        <authorList>
            <person name="Culotta J."/>
            <person name="Lindsey A.R."/>
        </authorList>
    </citation>
    <scope>NUCLEOTIDE SEQUENCE [LARGE SCALE GENOMIC DNA]</scope>
    <source>
        <strain evidence="1 2">KSX58</strain>
    </source>
</reference>
<dbReference type="Proteomes" id="UP001627154">
    <property type="component" value="Unassembled WGS sequence"/>
</dbReference>
<evidence type="ECO:0000313" key="1">
    <source>
        <dbReference type="EMBL" id="KAL3388781.1"/>
    </source>
</evidence>
<organism evidence="1 2">
    <name type="scientific">Trichogramma kaykai</name>
    <dbReference type="NCBI Taxonomy" id="54128"/>
    <lineage>
        <taxon>Eukaryota</taxon>
        <taxon>Metazoa</taxon>
        <taxon>Ecdysozoa</taxon>
        <taxon>Arthropoda</taxon>
        <taxon>Hexapoda</taxon>
        <taxon>Insecta</taxon>
        <taxon>Pterygota</taxon>
        <taxon>Neoptera</taxon>
        <taxon>Endopterygota</taxon>
        <taxon>Hymenoptera</taxon>
        <taxon>Apocrita</taxon>
        <taxon>Proctotrupomorpha</taxon>
        <taxon>Chalcidoidea</taxon>
        <taxon>Trichogrammatidae</taxon>
        <taxon>Trichogramma</taxon>
    </lineage>
</organism>
<gene>
    <name evidence="1" type="ORF">TKK_016206</name>
</gene>
<comment type="caution">
    <text evidence="1">The sequence shown here is derived from an EMBL/GenBank/DDBJ whole genome shotgun (WGS) entry which is preliminary data.</text>
</comment>
<accession>A0ABD2W829</accession>
<evidence type="ECO:0000313" key="2">
    <source>
        <dbReference type="Proteomes" id="UP001627154"/>
    </source>
</evidence>
<dbReference type="AlphaFoldDB" id="A0ABD2W829"/>
<dbReference type="EMBL" id="JBJJXI010000128">
    <property type="protein sequence ID" value="KAL3388781.1"/>
    <property type="molecule type" value="Genomic_DNA"/>
</dbReference>
<keyword evidence="2" id="KW-1185">Reference proteome</keyword>
<sequence>MKYVRLGSVGSMYECRQRVAHNKRNINLEHPASVHAIALYALRTADSRNRSAYSRVMYTIVQKVVAVAVATAATATEEVEEETIYVTCIEERGRAVLNDVPRDPDGTVCISLYSIGQASQAWADCESLYAGKQKRTMILRYFFSSFRDVGNNDVEVYCLLIHDTILRIALGNISYSRSRANTHSTLDKFVPCARANVCSGTPRDRAEASSPIYARYILALFDFANVRTNRNEIGIALTAHRQLRLQLSAANILRPAERARRDSIKLKLDVSF</sequence>
<protein>
    <submittedName>
        <fullName evidence="1">Uncharacterized protein</fullName>
    </submittedName>
</protein>
<proteinExistence type="predicted"/>